<dbReference type="AlphaFoldDB" id="A0A9W7SMR8"/>
<accession>A0A9W7SMR8</accession>
<keyword evidence="3 7" id="KW-0812">Transmembrane</keyword>
<protein>
    <submittedName>
        <fullName evidence="8">Allantoate permease</fullName>
    </submittedName>
</protein>
<feature type="transmembrane region" description="Helical" evidence="7">
    <location>
        <begin position="430"/>
        <end position="451"/>
    </location>
</feature>
<evidence type="ECO:0000256" key="6">
    <source>
        <dbReference type="SAM" id="MobiDB-lite"/>
    </source>
</evidence>
<dbReference type="InterPro" id="IPR036259">
    <property type="entry name" value="MFS_trans_sf"/>
</dbReference>
<gene>
    <name evidence="8" type="ORF">Tdes44962_MAKER04375</name>
</gene>
<evidence type="ECO:0000256" key="1">
    <source>
        <dbReference type="ARBA" id="ARBA00004141"/>
    </source>
</evidence>
<evidence type="ECO:0000256" key="2">
    <source>
        <dbReference type="ARBA" id="ARBA00022448"/>
    </source>
</evidence>
<dbReference type="GO" id="GO:0022857">
    <property type="term" value="F:transmembrane transporter activity"/>
    <property type="evidence" value="ECO:0007669"/>
    <property type="project" value="InterPro"/>
</dbReference>
<name>A0A9W7SMR8_9PEZI</name>
<feature type="transmembrane region" description="Helical" evidence="7">
    <location>
        <begin position="205"/>
        <end position="225"/>
    </location>
</feature>
<feature type="compositionally biased region" description="Basic and acidic residues" evidence="6">
    <location>
        <begin position="1"/>
        <end position="25"/>
    </location>
</feature>
<keyword evidence="2" id="KW-0813">Transport</keyword>
<reference evidence="8 9" key="2">
    <citation type="journal article" date="2021" name="Curr. Genet.">
        <title>Genetic response to nitrogen starvation in the aggressive Eucalyptus foliar pathogen Teratosphaeria destructans.</title>
        <authorList>
            <person name="Havenga M."/>
            <person name="Wingfield B.D."/>
            <person name="Wingfield M.J."/>
            <person name="Dreyer L.L."/>
            <person name="Roets F."/>
            <person name="Aylward J."/>
        </authorList>
    </citation>
    <scope>NUCLEOTIDE SEQUENCE [LARGE SCALE GENOMIC DNA]</scope>
    <source>
        <strain evidence="8">CMW44962</strain>
    </source>
</reference>
<comment type="subcellular location">
    <subcellularLocation>
        <location evidence="1">Membrane</location>
        <topology evidence="1">Multi-pass membrane protein</topology>
    </subcellularLocation>
</comment>
<evidence type="ECO:0000256" key="4">
    <source>
        <dbReference type="ARBA" id="ARBA00022989"/>
    </source>
</evidence>
<feature type="region of interest" description="Disordered" evidence="6">
    <location>
        <begin position="1"/>
        <end position="32"/>
    </location>
</feature>
<dbReference type="SUPFAM" id="SSF103473">
    <property type="entry name" value="MFS general substrate transporter"/>
    <property type="match status" value="1"/>
</dbReference>
<feature type="transmembrane region" description="Helical" evidence="7">
    <location>
        <begin position="166"/>
        <end position="185"/>
    </location>
</feature>
<evidence type="ECO:0000313" key="8">
    <source>
        <dbReference type="EMBL" id="KAH9824555.1"/>
    </source>
</evidence>
<keyword evidence="9" id="KW-1185">Reference proteome</keyword>
<feature type="compositionally biased region" description="Gly residues" evidence="6">
    <location>
        <begin position="404"/>
        <end position="413"/>
    </location>
</feature>
<dbReference type="EMBL" id="RIBY02002145">
    <property type="protein sequence ID" value="KAH9824555.1"/>
    <property type="molecule type" value="Genomic_DNA"/>
</dbReference>
<feature type="transmembrane region" description="Helical" evidence="7">
    <location>
        <begin position="113"/>
        <end position="136"/>
    </location>
</feature>
<proteinExistence type="predicted"/>
<evidence type="ECO:0000256" key="7">
    <source>
        <dbReference type="SAM" id="Phobius"/>
    </source>
</evidence>
<comment type="caution">
    <text evidence="8">The sequence shown here is derived from an EMBL/GenBank/DDBJ whole genome shotgun (WGS) entry which is preliminary data.</text>
</comment>
<dbReference type="PANTHER" id="PTHR43791">
    <property type="entry name" value="PERMEASE-RELATED"/>
    <property type="match status" value="1"/>
</dbReference>
<dbReference type="PANTHER" id="PTHR43791:SF21">
    <property type="entry name" value="MAJOR FACILITATOR SUPERFAMILY (MFS) PROFILE DOMAIN-CONTAINING PROTEIN"/>
    <property type="match status" value="1"/>
</dbReference>
<feature type="transmembrane region" description="Helical" evidence="7">
    <location>
        <begin position="282"/>
        <end position="300"/>
    </location>
</feature>
<dbReference type="Gene3D" id="1.20.1250.20">
    <property type="entry name" value="MFS general substrate transporter like domains"/>
    <property type="match status" value="1"/>
</dbReference>
<feature type="transmembrane region" description="Helical" evidence="7">
    <location>
        <begin position="370"/>
        <end position="391"/>
    </location>
</feature>
<organism evidence="8 9">
    <name type="scientific">Teratosphaeria destructans</name>
    <dbReference type="NCBI Taxonomy" id="418781"/>
    <lineage>
        <taxon>Eukaryota</taxon>
        <taxon>Fungi</taxon>
        <taxon>Dikarya</taxon>
        <taxon>Ascomycota</taxon>
        <taxon>Pezizomycotina</taxon>
        <taxon>Dothideomycetes</taxon>
        <taxon>Dothideomycetidae</taxon>
        <taxon>Mycosphaerellales</taxon>
        <taxon>Teratosphaeriaceae</taxon>
        <taxon>Teratosphaeria</taxon>
    </lineage>
</organism>
<reference evidence="8 9" key="1">
    <citation type="journal article" date="2018" name="IMA Fungus">
        <title>IMA Genome-F 10: Nine draft genome sequences of Claviceps purpurea s.lat., including C. arundinis, C. humidiphila, and C. cf. spartinae, pseudomolecules for the pitch canker pathogen Fusarium circinatum, draft genome of Davidsoniella eucalypti, Grosmannia galeiformis, Quambalaria eucalypti, and Teratosphaeria destructans.</title>
        <authorList>
            <person name="Wingfield B.D."/>
            <person name="Liu M."/>
            <person name="Nguyen H.D."/>
            <person name="Lane F.A."/>
            <person name="Morgan S.W."/>
            <person name="De Vos L."/>
            <person name="Wilken P.M."/>
            <person name="Duong T.A."/>
            <person name="Aylward J."/>
            <person name="Coetzee M.P."/>
            <person name="Dadej K."/>
            <person name="De Beer Z.W."/>
            <person name="Findlay W."/>
            <person name="Havenga M."/>
            <person name="Kolarik M."/>
            <person name="Menzies J.G."/>
            <person name="Naidoo K."/>
            <person name="Pochopski O."/>
            <person name="Shoukouhi P."/>
            <person name="Santana Q.C."/>
            <person name="Seifert K.A."/>
            <person name="Soal N."/>
            <person name="Steenkamp E.T."/>
            <person name="Tatham C.T."/>
            <person name="van der Nest M.A."/>
            <person name="Wingfield M.J."/>
        </authorList>
    </citation>
    <scope>NUCLEOTIDE SEQUENCE [LARGE SCALE GENOMIC DNA]</scope>
    <source>
        <strain evidence="8">CMW44962</strain>
    </source>
</reference>
<feature type="transmembrane region" description="Helical" evidence="7">
    <location>
        <begin position="142"/>
        <end position="159"/>
    </location>
</feature>
<feature type="transmembrane region" description="Helical" evidence="7">
    <location>
        <begin position="246"/>
        <end position="270"/>
    </location>
</feature>
<dbReference type="Proteomes" id="UP001138500">
    <property type="component" value="Unassembled WGS sequence"/>
</dbReference>
<keyword evidence="4 7" id="KW-1133">Transmembrane helix</keyword>
<evidence type="ECO:0000256" key="5">
    <source>
        <dbReference type="ARBA" id="ARBA00023136"/>
    </source>
</evidence>
<feature type="transmembrane region" description="Helical" evidence="7">
    <location>
        <begin position="338"/>
        <end position="358"/>
    </location>
</feature>
<evidence type="ECO:0000256" key="3">
    <source>
        <dbReference type="ARBA" id="ARBA00022692"/>
    </source>
</evidence>
<sequence>MSVDLEKASHDGSHRSGESDHHKPVADAPAPSGPSSFFTDLRVLTTLAIAYMLQTWDHTAIPFAVEHRARLFGRSHGESKTYTGIYYLGFILCVLPIVILLPKLGERTTLSCLMLGFGAMTMIQAGTSSWAGLAAVQFFEGAFQAGFWATIVPYVAVLYRPAQLGLRLVVIYGLGVALGSFNGPISYTVFNHVSGSPKPWKELMLIEGGVTLAFAPLLLLLLPRATEASNFTIGSAVKTVFRPTTAIFAVIALFLGAAARSCELVIYQMLKTLSTDSVEESLDAVAIYTTGFVILLLIAISSDHYRERSTHIAVSLLVSLVVLVNLTTVYYIHKRASAYFNAYVISTTAMVAPLFNAWYVNNIAEPAARLAAIGIVVGSYHVGDLLGWVAFWNTTSTTEASSSGGSGGGGSGGHGRKRAETTTTDDLQGLKIACAYTAVVVIAVFAQGAWLKRVNRRQSTVTKSAAIDAVDRKFD</sequence>
<dbReference type="InterPro" id="IPR011701">
    <property type="entry name" value="MFS"/>
</dbReference>
<feature type="region of interest" description="Disordered" evidence="6">
    <location>
        <begin position="398"/>
        <end position="420"/>
    </location>
</feature>
<feature type="transmembrane region" description="Helical" evidence="7">
    <location>
        <begin position="84"/>
        <end position="101"/>
    </location>
</feature>
<dbReference type="OrthoDB" id="10326559at2759"/>
<dbReference type="GO" id="GO:0016020">
    <property type="term" value="C:membrane"/>
    <property type="evidence" value="ECO:0007669"/>
    <property type="project" value="UniProtKB-SubCell"/>
</dbReference>
<evidence type="ECO:0000313" key="9">
    <source>
        <dbReference type="Proteomes" id="UP001138500"/>
    </source>
</evidence>
<feature type="transmembrane region" description="Helical" evidence="7">
    <location>
        <begin position="312"/>
        <end position="332"/>
    </location>
</feature>
<dbReference type="Pfam" id="PF07690">
    <property type="entry name" value="MFS_1"/>
    <property type="match status" value="1"/>
</dbReference>
<keyword evidence="5 7" id="KW-0472">Membrane</keyword>